<reference evidence="2" key="2">
    <citation type="journal article" date="2023" name="Plants (Basel)">
        <title>Annotation of the Turnera subulata (Passifloraceae) Draft Genome Reveals the S-Locus Evolved after the Divergence of Turneroideae from Passifloroideae in a Stepwise Manner.</title>
        <authorList>
            <person name="Henning P.M."/>
            <person name="Roalson E.H."/>
            <person name="Mir W."/>
            <person name="McCubbin A.G."/>
            <person name="Shore J.S."/>
        </authorList>
    </citation>
    <scope>NUCLEOTIDE SEQUENCE</scope>
    <source>
        <strain evidence="2">F60SS</strain>
    </source>
</reference>
<comment type="caution">
    <text evidence="2">The sequence shown here is derived from an EMBL/GenBank/DDBJ whole genome shotgun (WGS) entry which is preliminary data.</text>
</comment>
<feature type="coiled-coil region" evidence="1">
    <location>
        <begin position="46"/>
        <end position="84"/>
    </location>
</feature>
<reference evidence="2" key="1">
    <citation type="submission" date="2022-02" db="EMBL/GenBank/DDBJ databases">
        <authorList>
            <person name="Henning P.M."/>
            <person name="McCubbin A.G."/>
            <person name="Shore J.S."/>
        </authorList>
    </citation>
    <scope>NUCLEOTIDE SEQUENCE</scope>
    <source>
        <strain evidence="2">F60SS</strain>
        <tissue evidence="2">Leaves</tissue>
    </source>
</reference>
<sequence>MDACAPDICMQLKAEISDGCSSETAAGQIGTNGFRGCNIGDLKKISDIAIEERESMEKLAENLKLELECKKSWLEEMVRNLEETGVKFTLMVEEKDKLGLTYDEGDHFRKILIDHEKVKSQLVAEREKLELREQELAKCVARYENDMKMLAQESERGFREIRSSL</sequence>
<organism evidence="2 3">
    <name type="scientific">Turnera subulata</name>
    <dbReference type="NCBI Taxonomy" id="218843"/>
    <lineage>
        <taxon>Eukaryota</taxon>
        <taxon>Viridiplantae</taxon>
        <taxon>Streptophyta</taxon>
        <taxon>Embryophyta</taxon>
        <taxon>Tracheophyta</taxon>
        <taxon>Spermatophyta</taxon>
        <taxon>Magnoliopsida</taxon>
        <taxon>eudicotyledons</taxon>
        <taxon>Gunneridae</taxon>
        <taxon>Pentapetalae</taxon>
        <taxon>rosids</taxon>
        <taxon>fabids</taxon>
        <taxon>Malpighiales</taxon>
        <taxon>Passifloraceae</taxon>
        <taxon>Turnera</taxon>
    </lineage>
</organism>
<dbReference type="InterPro" id="IPR045177">
    <property type="entry name" value="FDM1-5/IDN2"/>
</dbReference>
<evidence type="ECO:0000313" key="3">
    <source>
        <dbReference type="Proteomes" id="UP001141552"/>
    </source>
</evidence>
<dbReference type="PANTHER" id="PTHR21596:SF65">
    <property type="entry name" value="PROTEIN INVOLVED IN DE NOVO 2-RELATED"/>
    <property type="match status" value="1"/>
</dbReference>
<dbReference type="AlphaFoldDB" id="A0A9Q0F5E9"/>
<accession>A0A9Q0F5E9</accession>
<keyword evidence="1" id="KW-0175">Coiled coil</keyword>
<dbReference type="Proteomes" id="UP001141552">
    <property type="component" value="Unassembled WGS sequence"/>
</dbReference>
<feature type="coiled-coil region" evidence="1">
    <location>
        <begin position="112"/>
        <end position="146"/>
    </location>
</feature>
<dbReference type="GO" id="GO:0080188">
    <property type="term" value="P:gene silencing by siRNA-directed DNA methylation"/>
    <property type="evidence" value="ECO:0007669"/>
    <property type="project" value="InterPro"/>
</dbReference>
<evidence type="ECO:0000313" key="2">
    <source>
        <dbReference type="EMBL" id="KAJ4825295.1"/>
    </source>
</evidence>
<gene>
    <name evidence="2" type="ORF">Tsubulata_012521</name>
</gene>
<name>A0A9Q0F5E9_9ROSI</name>
<dbReference type="EMBL" id="JAKUCV010006953">
    <property type="protein sequence ID" value="KAJ4825295.1"/>
    <property type="molecule type" value="Genomic_DNA"/>
</dbReference>
<keyword evidence="3" id="KW-1185">Reference proteome</keyword>
<proteinExistence type="predicted"/>
<evidence type="ECO:0000256" key="1">
    <source>
        <dbReference type="SAM" id="Coils"/>
    </source>
</evidence>
<protein>
    <submittedName>
        <fullName evidence="2">Uncharacterized protein</fullName>
    </submittedName>
</protein>
<dbReference type="PANTHER" id="PTHR21596">
    <property type="entry name" value="RIBONUCLEASE P SUBUNIT P38"/>
    <property type="match status" value="1"/>
</dbReference>